<dbReference type="SUPFAM" id="SSF53474">
    <property type="entry name" value="alpha/beta-Hydrolases"/>
    <property type="match status" value="1"/>
</dbReference>
<evidence type="ECO:0000313" key="3">
    <source>
        <dbReference type="EMBL" id="ORY05707.1"/>
    </source>
</evidence>
<organism evidence="3 4">
    <name type="scientific">Clohesyomyces aquaticus</name>
    <dbReference type="NCBI Taxonomy" id="1231657"/>
    <lineage>
        <taxon>Eukaryota</taxon>
        <taxon>Fungi</taxon>
        <taxon>Dikarya</taxon>
        <taxon>Ascomycota</taxon>
        <taxon>Pezizomycotina</taxon>
        <taxon>Dothideomycetes</taxon>
        <taxon>Pleosporomycetidae</taxon>
        <taxon>Pleosporales</taxon>
        <taxon>Lindgomycetaceae</taxon>
        <taxon>Clohesyomyces</taxon>
    </lineage>
</organism>
<keyword evidence="1 3" id="KW-0378">Hydrolase</keyword>
<dbReference type="OrthoDB" id="5354320at2759"/>
<protein>
    <submittedName>
        <fullName evidence="3">Alpha/Beta hydrolase protein</fullName>
    </submittedName>
</protein>
<dbReference type="GO" id="GO:0016787">
    <property type="term" value="F:hydrolase activity"/>
    <property type="evidence" value="ECO:0007669"/>
    <property type="project" value="UniProtKB-KW"/>
</dbReference>
<dbReference type="STRING" id="1231657.A0A1Y1Z6T1"/>
<dbReference type="PANTHER" id="PTHR48081">
    <property type="entry name" value="AB HYDROLASE SUPERFAMILY PROTEIN C4A8.06C"/>
    <property type="match status" value="1"/>
</dbReference>
<feature type="non-terminal residue" evidence="3">
    <location>
        <position position="236"/>
    </location>
</feature>
<dbReference type="Proteomes" id="UP000193144">
    <property type="component" value="Unassembled WGS sequence"/>
</dbReference>
<gene>
    <name evidence="3" type="ORF">BCR34DRAFT_439938</name>
</gene>
<comment type="caution">
    <text evidence="3">The sequence shown here is derived from an EMBL/GenBank/DDBJ whole genome shotgun (WGS) entry which is preliminary data.</text>
</comment>
<accession>A0A1Y1Z6T1</accession>
<reference evidence="3 4" key="1">
    <citation type="submission" date="2016-07" db="EMBL/GenBank/DDBJ databases">
        <title>Pervasive Adenine N6-methylation of Active Genes in Fungi.</title>
        <authorList>
            <consortium name="DOE Joint Genome Institute"/>
            <person name="Mondo S.J."/>
            <person name="Dannebaum R.O."/>
            <person name="Kuo R.C."/>
            <person name="Labutti K."/>
            <person name="Haridas S."/>
            <person name="Kuo A."/>
            <person name="Salamov A."/>
            <person name="Ahrendt S.R."/>
            <person name="Lipzen A."/>
            <person name="Sullivan W."/>
            <person name="Andreopoulos W.B."/>
            <person name="Clum A."/>
            <person name="Lindquist E."/>
            <person name="Daum C."/>
            <person name="Ramamoorthy G.K."/>
            <person name="Gryganskyi A."/>
            <person name="Culley D."/>
            <person name="Magnuson J.K."/>
            <person name="James T.Y."/>
            <person name="O'Malley M.A."/>
            <person name="Stajich J.E."/>
            <person name="Spatafora J.W."/>
            <person name="Visel A."/>
            <person name="Grigoriev I.V."/>
        </authorList>
    </citation>
    <scope>NUCLEOTIDE SEQUENCE [LARGE SCALE GENOMIC DNA]</scope>
    <source>
        <strain evidence="3 4">CBS 115471</strain>
    </source>
</reference>
<feature type="domain" description="Alpha/beta hydrolase fold-3" evidence="2">
    <location>
        <begin position="3"/>
        <end position="211"/>
    </location>
</feature>
<dbReference type="AlphaFoldDB" id="A0A1Y1Z6T1"/>
<dbReference type="InterPro" id="IPR029058">
    <property type="entry name" value="AB_hydrolase_fold"/>
</dbReference>
<keyword evidence="4" id="KW-1185">Reference proteome</keyword>
<sequence>GRCLAVDYRLAPQNPFPCALVDLLVAYLSLLYPSEGSLHEAVPAQDIVFAGESSGGNLILSLVALFQYLRDTKSGRVRFHGSDVDVPMPAGVATVCPHADHTSSFESHIRNKPYDILYLDQLPYLQPTFPSCDLWPTNPPRADIYTEGRFLAHPLVSVAIAPAWFAKNMPPMFLAYGQEKLTDEEYYIAQRAKEAGTKVDFRQSDKLPHIFPLLFPRLSQSQHVLRAWGEFCHNAV</sequence>
<name>A0A1Y1Z6T1_9PLEO</name>
<dbReference type="EMBL" id="MCFA01000123">
    <property type="protein sequence ID" value="ORY05707.1"/>
    <property type="molecule type" value="Genomic_DNA"/>
</dbReference>
<dbReference type="PANTHER" id="PTHR48081:SF8">
    <property type="entry name" value="ALPHA_BETA HYDROLASE FOLD-3 DOMAIN-CONTAINING PROTEIN-RELATED"/>
    <property type="match status" value="1"/>
</dbReference>
<evidence type="ECO:0000256" key="1">
    <source>
        <dbReference type="ARBA" id="ARBA00022801"/>
    </source>
</evidence>
<evidence type="ECO:0000259" key="2">
    <source>
        <dbReference type="Pfam" id="PF07859"/>
    </source>
</evidence>
<evidence type="ECO:0000313" key="4">
    <source>
        <dbReference type="Proteomes" id="UP000193144"/>
    </source>
</evidence>
<feature type="non-terminal residue" evidence="3">
    <location>
        <position position="1"/>
    </location>
</feature>
<dbReference type="Gene3D" id="3.40.50.1820">
    <property type="entry name" value="alpha/beta hydrolase"/>
    <property type="match status" value="1"/>
</dbReference>
<dbReference type="InterPro" id="IPR050300">
    <property type="entry name" value="GDXG_lipolytic_enzyme"/>
</dbReference>
<dbReference type="Pfam" id="PF07859">
    <property type="entry name" value="Abhydrolase_3"/>
    <property type="match status" value="1"/>
</dbReference>
<proteinExistence type="predicted"/>
<dbReference type="InterPro" id="IPR013094">
    <property type="entry name" value="AB_hydrolase_3"/>
</dbReference>